<evidence type="ECO:0000256" key="4">
    <source>
        <dbReference type="ARBA" id="ARBA00022676"/>
    </source>
</evidence>
<dbReference type="GO" id="GO:0005789">
    <property type="term" value="C:endoplasmic reticulum membrane"/>
    <property type="evidence" value="ECO:0007669"/>
    <property type="project" value="UniProtKB-SubCell"/>
</dbReference>
<dbReference type="Pfam" id="PF13439">
    <property type="entry name" value="Glyco_transf_4"/>
    <property type="match status" value="1"/>
</dbReference>
<comment type="similarity">
    <text evidence="12">Belongs to the glycosyltransferase group 1 family.</text>
</comment>
<keyword evidence="6 12" id="KW-0812">Transmembrane</keyword>
<evidence type="ECO:0000256" key="11">
    <source>
        <dbReference type="ARBA" id="ARBA00045104"/>
    </source>
</evidence>
<dbReference type="HOGENOM" id="CLU_030619_0_0_1"/>
<dbReference type="InterPro" id="IPR001296">
    <property type="entry name" value="Glyco_trans_1"/>
</dbReference>
<dbReference type="OMA" id="AMYMKCP"/>
<comment type="function">
    <text evidence="1 12">Mannosylates Man(2)GlcNAc(2)-dolichol diphosphate and Man(1)GlcNAc(2)-dolichol diphosphate to form Man(3)GlcNAc(2)-dolichol diphosphate.</text>
</comment>
<dbReference type="GO" id="GO:0004378">
    <property type="term" value="F:GDP-Man:Man(1)GlcNAc(2)-PP-Dol alpha-1,3-mannosyltransferase activity"/>
    <property type="evidence" value="ECO:0007669"/>
    <property type="project" value="UniProtKB-UniRule"/>
</dbReference>
<protein>
    <recommendedName>
        <fullName evidence="12">Alpha-1,3/1,6-mannosyltransferase ALG2</fullName>
        <ecNumber evidence="12">2.4.1.132</ecNumber>
        <ecNumber evidence="12">2.4.1.257</ecNumber>
    </recommendedName>
    <alternativeName>
        <fullName evidence="12">GDP-Man:Man(1)GlcNAc(2)-PP-Dol alpha-1,3-mannosyltransferase</fullName>
    </alternativeName>
</protein>
<keyword evidence="8 12" id="KW-1133">Transmembrane helix</keyword>
<reference evidence="15 16" key="1">
    <citation type="submission" date="2015-01" db="EMBL/GenBank/DDBJ databases">
        <title>The Genome Sequence of Exophiala mesophila CBS40295.</title>
        <authorList>
            <consortium name="The Broad Institute Genomics Platform"/>
            <person name="Cuomo C."/>
            <person name="de Hoog S."/>
            <person name="Gorbushina A."/>
            <person name="Stielow B."/>
            <person name="Teixiera M."/>
            <person name="Abouelleil A."/>
            <person name="Chapman S.B."/>
            <person name="Priest M."/>
            <person name="Young S.K."/>
            <person name="Wortman J."/>
            <person name="Nusbaum C."/>
            <person name="Birren B."/>
        </authorList>
    </citation>
    <scope>NUCLEOTIDE SEQUENCE [LARGE SCALE GENOMIC DNA]</scope>
    <source>
        <strain evidence="15 16">CBS 40295</strain>
    </source>
</reference>
<gene>
    <name evidence="15" type="ORF">PV10_03796</name>
</gene>
<evidence type="ECO:0000256" key="12">
    <source>
        <dbReference type="RuleBase" id="RU367136"/>
    </source>
</evidence>
<comment type="pathway">
    <text evidence="3 12">Protein modification; protein glycosylation.</text>
</comment>
<dbReference type="PANTHER" id="PTHR45918">
    <property type="entry name" value="ALPHA-1,3/1,6-MANNOSYLTRANSFERASE ALG2"/>
    <property type="match status" value="1"/>
</dbReference>
<evidence type="ECO:0000256" key="5">
    <source>
        <dbReference type="ARBA" id="ARBA00022679"/>
    </source>
</evidence>
<evidence type="ECO:0000256" key="6">
    <source>
        <dbReference type="ARBA" id="ARBA00022692"/>
    </source>
</evidence>
<dbReference type="GO" id="GO:0102704">
    <property type="term" value="F:GDP-Man:Man(2)GlcNAc(2)-PP-Dol alpha-1,6-mannosyltransferase activity"/>
    <property type="evidence" value="ECO:0007669"/>
    <property type="project" value="UniProtKB-UniRule"/>
</dbReference>
<evidence type="ECO:0000256" key="3">
    <source>
        <dbReference type="ARBA" id="ARBA00004922"/>
    </source>
</evidence>
<feature type="domain" description="Glycosyltransferase subfamily 4-like N-terminal" evidence="14">
    <location>
        <begin position="28"/>
        <end position="218"/>
    </location>
</feature>
<dbReference type="UniPathway" id="UPA00378"/>
<dbReference type="InterPro" id="IPR028098">
    <property type="entry name" value="Glyco_trans_4-like_N"/>
</dbReference>
<evidence type="ECO:0000256" key="1">
    <source>
        <dbReference type="ARBA" id="ARBA00003142"/>
    </source>
</evidence>
<dbReference type="AlphaFoldDB" id="A0A0D1WTJ1"/>
<keyword evidence="4 12" id="KW-0328">Glycosyltransferase</keyword>
<feature type="domain" description="Glycosyl transferase family 1" evidence="13">
    <location>
        <begin position="224"/>
        <end position="414"/>
    </location>
</feature>
<name>A0A0D1WTJ1_EXOME</name>
<keyword evidence="5 12" id="KW-0808">Transferase</keyword>
<evidence type="ECO:0000256" key="2">
    <source>
        <dbReference type="ARBA" id="ARBA00004586"/>
    </source>
</evidence>
<keyword evidence="9 12" id="KW-0472">Membrane</keyword>
<keyword evidence="7 12" id="KW-0256">Endoplasmic reticulum</keyword>
<dbReference type="InterPro" id="IPR027054">
    <property type="entry name" value="ALG2"/>
</dbReference>
<dbReference type="VEuPathDB" id="FungiDB:PV10_03796"/>
<proteinExistence type="inferred from homology"/>
<dbReference type="STRING" id="212818.A0A0D1WTJ1"/>
<evidence type="ECO:0000259" key="14">
    <source>
        <dbReference type="Pfam" id="PF13439"/>
    </source>
</evidence>
<evidence type="ECO:0000259" key="13">
    <source>
        <dbReference type="Pfam" id="PF00534"/>
    </source>
</evidence>
<dbReference type="OrthoDB" id="448893at2759"/>
<evidence type="ECO:0000256" key="8">
    <source>
        <dbReference type="ARBA" id="ARBA00022989"/>
    </source>
</evidence>
<dbReference type="SUPFAM" id="SSF53756">
    <property type="entry name" value="UDP-Glycosyltransferase/glycogen phosphorylase"/>
    <property type="match status" value="1"/>
</dbReference>
<dbReference type="Pfam" id="PF00534">
    <property type="entry name" value="Glycos_transf_1"/>
    <property type="match status" value="1"/>
</dbReference>
<dbReference type="EMBL" id="KN847522">
    <property type="protein sequence ID" value="KIV92505.1"/>
    <property type="molecule type" value="Genomic_DNA"/>
</dbReference>
<dbReference type="GeneID" id="27321641"/>
<sequence>MSSKAHASNFDAKSPRKRIVFFHPDLGIGGAERLIIDAAVGLQDLGHKVTIFTSHCDPTHCFDEARDGTLDVRVRGNTLFPPTILNRFHILLAILRQLHLVFSIAIFGNELQALKPDVFLVDQLSACVPLLRWLFPRRQRTLFYCHFPDQLLADRRSSGLVGLIKKSYRLPFDVFEGWSMSASDKLVVNSNFTKAIASELWPSMESAFDVVYPGVNLENSPSTEKEVLWNNKFKILLSINRFERKKDVGLAVRAYGALAPDKRKGTRLVICGGYDQRVTENVQYHKELVDLAERHGLISATAKTVPTALAIPNEVQVLFLLSVPGPFKQVLLQNARLLLYTPQNEHFGIVPVEAMQQGVAVLASNTGGPLETIVEGETGWLRDVSKVDQWTAVIERVLHELSPQTLQEMASNGRLRASDQFSNKIMAINFDRAIEKMTADKRSTFVESNDIFVGVGLVLMFVAALVGLVIKSRKGKSDTRLTEFARARRMHPDADVNVKVII</sequence>
<accession>A0A0D1WTJ1</accession>
<evidence type="ECO:0000256" key="9">
    <source>
        <dbReference type="ARBA" id="ARBA00023136"/>
    </source>
</evidence>
<comment type="catalytic activity">
    <reaction evidence="10 12">
        <text>a beta-D-Man-(1-&gt;4)-beta-D-GlcNAc-(1-&gt;4)-alpha-D-GlcNAc-diphospho-di-trans,poly-cis-dolichol + GDP-alpha-D-mannose = an alpha-D-Man-(1-&gt;3)-beta-D-Man-(1-&gt;4)-beta-D-GlcNAc-(1-&gt;4)-alpha-D-GlcNAc-diphospho-di-trans,poly-cis-dolichol + GDP + H(+)</text>
        <dbReference type="Rhea" id="RHEA:29515"/>
        <dbReference type="Rhea" id="RHEA-COMP:19511"/>
        <dbReference type="Rhea" id="RHEA-COMP:19513"/>
        <dbReference type="ChEBI" id="CHEBI:15378"/>
        <dbReference type="ChEBI" id="CHEBI:57527"/>
        <dbReference type="ChEBI" id="CHEBI:58189"/>
        <dbReference type="ChEBI" id="CHEBI:58472"/>
        <dbReference type="ChEBI" id="CHEBI:132510"/>
        <dbReference type="EC" id="2.4.1.132"/>
    </reaction>
    <physiologicalReaction direction="left-to-right" evidence="10 12">
        <dbReference type="Rhea" id="RHEA:29516"/>
    </physiologicalReaction>
</comment>
<comment type="catalytic activity">
    <reaction evidence="11 12">
        <text>an alpha-D-Man-(1-&gt;3)-beta-D-Man-(1-&gt;4)-beta-D-GlcNAc-(1-&gt;4)-alpha-D-GlcNAc-diphospho-di-trans,poly-cis-dolichol + GDP-alpha-D-mannose = an alpha-D-Man-(1-&gt;3)-[alpha-D-Man-(1-&gt;6)]-beta-D-Man-(1-&gt;4)-beta-D-GlcNAc-(1-&gt;4)-alpha-D-GlcNAc-diphospho-di-trans,poly-cis-dolichol + GDP + H(+)</text>
        <dbReference type="Rhea" id="RHEA:29519"/>
        <dbReference type="Rhea" id="RHEA-COMP:19513"/>
        <dbReference type="Rhea" id="RHEA-COMP:19515"/>
        <dbReference type="ChEBI" id="CHEBI:15378"/>
        <dbReference type="ChEBI" id="CHEBI:57527"/>
        <dbReference type="ChEBI" id="CHEBI:58189"/>
        <dbReference type="ChEBI" id="CHEBI:132510"/>
        <dbReference type="ChEBI" id="CHEBI:132511"/>
        <dbReference type="EC" id="2.4.1.257"/>
    </reaction>
    <physiologicalReaction direction="left-to-right" evidence="11 12">
        <dbReference type="Rhea" id="RHEA:29520"/>
    </physiologicalReaction>
</comment>
<dbReference type="Proteomes" id="UP000054302">
    <property type="component" value="Unassembled WGS sequence"/>
</dbReference>
<evidence type="ECO:0000256" key="10">
    <source>
        <dbReference type="ARBA" id="ARBA00045103"/>
    </source>
</evidence>
<feature type="transmembrane region" description="Helical" evidence="12">
    <location>
        <begin position="451"/>
        <end position="470"/>
    </location>
</feature>
<evidence type="ECO:0000313" key="16">
    <source>
        <dbReference type="Proteomes" id="UP000054302"/>
    </source>
</evidence>
<dbReference type="PANTHER" id="PTHR45918:SF1">
    <property type="entry name" value="ALPHA-1,3_1,6-MANNOSYLTRANSFERASE ALG2"/>
    <property type="match status" value="1"/>
</dbReference>
<dbReference type="RefSeq" id="XP_016224079.1">
    <property type="nucleotide sequence ID" value="XM_016368291.1"/>
</dbReference>
<dbReference type="EC" id="2.4.1.132" evidence="12"/>
<dbReference type="Gene3D" id="3.40.50.2000">
    <property type="entry name" value="Glycogen Phosphorylase B"/>
    <property type="match status" value="2"/>
</dbReference>
<keyword evidence="16" id="KW-1185">Reference proteome</keyword>
<evidence type="ECO:0000313" key="15">
    <source>
        <dbReference type="EMBL" id="KIV92505.1"/>
    </source>
</evidence>
<comment type="subcellular location">
    <subcellularLocation>
        <location evidence="2 12">Endoplasmic reticulum membrane</location>
    </subcellularLocation>
</comment>
<evidence type="ECO:0000256" key="7">
    <source>
        <dbReference type="ARBA" id="ARBA00022824"/>
    </source>
</evidence>
<dbReference type="CDD" id="cd03805">
    <property type="entry name" value="GT4_ALG2-like"/>
    <property type="match status" value="1"/>
</dbReference>
<dbReference type="EC" id="2.4.1.257" evidence="12"/>
<organism evidence="15 16">
    <name type="scientific">Exophiala mesophila</name>
    <name type="common">Black yeast-like fungus</name>
    <dbReference type="NCBI Taxonomy" id="212818"/>
    <lineage>
        <taxon>Eukaryota</taxon>
        <taxon>Fungi</taxon>
        <taxon>Dikarya</taxon>
        <taxon>Ascomycota</taxon>
        <taxon>Pezizomycotina</taxon>
        <taxon>Eurotiomycetes</taxon>
        <taxon>Chaetothyriomycetidae</taxon>
        <taxon>Chaetothyriales</taxon>
        <taxon>Herpotrichiellaceae</taxon>
        <taxon>Exophiala</taxon>
    </lineage>
</organism>